<dbReference type="Gene3D" id="2.60.120.650">
    <property type="entry name" value="Cupin"/>
    <property type="match status" value="1"/>
</dbReference>
<evidence type="ECO:0000313" key="10">
    <source>
        <dbReference type="EMBL" id="CAK9203456.1"/>
    </source>
</evidence>
<dbReference type="InterPro" id="IPR056520">
    <property type="entry name" value="ARM_KDM8_N"/>
</dbReference>
<feature type="domain" description="JmjC" evidence="9">
    <location>
        <begin position="290"/>
        <end position="450"/>
    </location>
</feature>
<accession>A0ABP0TRS9</accession>
<sequence length="450" mass="50244">MAPPERGDTITHSVQILKEPLANDHVPRVPVFLDASATQPLTLPVPPSLLLPFLDQLRRNGGIMCAGLLAEACGGAKEEGPAEAAHDMAWEQLHTGAWHSVPLVWRDAFSLSCLCLASHRQYARQLDQALRYLDLGVMMGGPLFRSALDAAIVSFQDTVGNSDREEHLIGLGAEGHEENGGLSDEEGKEAVLDCLPHGSLQYKFVEKQCNPSLEVFLCNYLLPGLPVIVTDAMSHWPALTKWNDFKYLQKIAGNRTIPVEVGEHYLAEGWRQELMTLSQLMERWHTRLGCSSKEQLYLAQHPLFDQIPQLRSDIVIPDYCSVGGGELHSINAWLGPAGTITPLHHDPHHNFLAQVVGRKYVRLYSHQASECLYPYAEAMLCNSSQVDLNNPDNKQWPEAQGLKFVDCILEEGQMLYIPPKWWHYVQSLSPSFSVSFWWTTDDNDNGGHSI</sequence>
<evidence type="ECO:0000259" key="9">
    <source>
        <dbReference type="PROSITE" id="PS51184"/>
    </source>
</evidence>
<dbReference type="EMBL" id="OZ019906">
    <property type="protein sequence ID" value="CAK9203456.1"/>
    <property type="molecule type" value="Genomic_DNA"/>
</dbReference>
<dbReference type="PANTHER" id="PTHR12461:SF105">
    <property type="entry name" value="HYPOXIA-INDUCIBLE FACTOR 1-ALPHA INHIBITOR"/>
    <property type="match status" value="1"/>
</dbReference>
<evidence type="ECO:0000256" key="4">
    <source>
        <dbReference type="ARBA" id="ARBA00022723"/>
    </source>
</evidence>
<organism evidence="10 11">
    <name type="scientific">Sphagnum troendelagicum</name>
    <dbReference type="NCBI Taxonomy" id="128251"/>
    <lineage>
        <taxon>Eukaryota</taxon>
        <taxon>Viridiplantae</taxon>
        <taxon>Streptophyta</taxon>
        <taxon>Embryophyta</taxon>
        <taxon>Bryophyta</taxon>
        <taxon>Sphagnophytina</taxon>
        <taxon>Sphagnopsida</taxon>
        <taxon>Sphagnales</taxon>
        <taxon>Sphagnaceae</taxon>
        <taxon>Sphagnum</taxon>
    </lineage>
</organism>
<evidence type="ECO:0000256" key="8">
    <source>
        <dbReference type="ARBA" id="ARBA00023242"/>
    </source>
</evidence>
<dbReference type="SMART" id="SM00558">
    <property type="entry name" value="JmjC"/>
    <property type="match status" value="1"/>
</dbReference>
<evidence type="ECO:0000256" key="7">
    <source>
        <dbReference type="ARBA" id="ARBA00023004"/>
    </source>
</evidence>
<comment type="subcellular location">
    <subcellularLocation>
        <location evidence="2">Nucleus</location>
    </subcellularLocation>
</comment>
<evidence type="ECO:0000256" key="2">
    <source>
        <dbReference type="ARBA" id="ARBA00004123"/>
    </source>
</evidence>
<keyword evidence="4" id="KW-0479">Metal-binding</keyword>
<reference evidence="10" key="1">
    <citation type="submission" date="2024-02" db="EMBL/GenBank/DDBJ databases">
        <authorList>
            <consortium name="ELIXIR-Norway"/>
            <consortium name="Elixir Norway"/>
        </authorList>
    </citation>
    <scope>NUCLEOTIDE SEQUENCE</scope>
</reference>
<evidence type="ECO:0000313" key="11">
    <source>
        <dbReference type="Proteomes" id="UP001497512"/>
    </source>
</evidence>
<dbReference type="PROSITE" id="PS51184">
    <property type="entry name" value="JMJC"/>
    <property type="match status" value="1"/>
</dbReference>
<keyword evidence="7" id="KW-0408">Iron</keyword>
<evidence type="ECO:0000256" key="6">
    <source>
        <dbReference type="ARBA" id="ARBA00023002"/>
    </source>
</evidence>
<protein>
    <recommendedName>
        <fullName evidence="9">JmjC domain-containing protein</fullName>
    </recommendedName>
</protein>
<dbReference type="Pfam" id="PF24472">
    <property type="entry name" value="ARM_KDM8_N"/>
    <property type="match status" value="1"/>
</dbReference>
<evidence type="ECO:0000256" key="5">
    <source>
        <dbReference type="ARBA" id="ARBA00022964"/>
    </source>
</evidence>
<dbReference type="PANTHER" id="PTHR12461">
    <property type="entry name" value="HYPOXIA-INDUCIBLE FACTOR 1 ALPHA INHIBITOR-RELATED"/>
    <property type="match status" value="1"/>
</dbReference>
<gene>
    <name evidence="10" type="ORF">CSSPTR1EN2_LOCUS6895</name>
</gene>
<dbReference type="Proteomes" id="UP001497512">
    <property type="component" value="Chromosome 14"/>
</dbReference>
<comment type="similarity">
    <text evidence="3">Belongs to the JARID1 histone demethylase family.</text>
</comment>
<dbReference type="SUPFAM" id="SSF51197">
    <property type="entry name" value="Clavaminate synthase-like"/>
    <property type="match status" value="1"/>
</dbReference>
<keyword evidence="6" id="KW-0560">Oxidoreductase</keyword>
<dbReference type="InterPro" id="IPR003347">
    <property type="entry name" value="JmjC_dom"/>
</dbReference>
<keyword evidence="5" id="KW-0223">Dioxygenase</keyword>
<proteinExistence type="inferred from homology"/>
<evidence type="ECO:0000256" key="3">
    <source>
        <dbReference type="ARBA" id="ARBA00006801"/>
    </source>
</evidence>
<evidence type="ECO:0000256" key="1">
    <source>
        <dbReference type="ARBA" id="ARBA00001954"/>
    </source>
</evidence>
<dbReference type="InterPro" id="IPR041667">
    <property type="entry name" value="Cupin_8"/>
</dbReference>
<dbReference type="Pfam" id="PF13621">
    <property type="entry name" value="Cupin_8"/>
    <property type="match status" value="1"/>
</dbReference>
<keyword evidence="11" id="KW-1185">Reference proteome</keyword>
<keyword evidence="8" id="KW-0539">Nucleus</keyword>
<name>A0ABP0TRS9_9BRYO</name>
<comment type="cofactor">
    <cofactor evidence="1">
        <name>Fe(2+)</name>
        <dbReference type="ChEBI" id="CHEBI:29033"/>
    </cofactor>
</comment>